<evidence type="ECO:0000313" key="2">
    <source>
        <dbReference type="WBParaSite" id="ES5_v2.g21106.t1"/>
    </source>
</evidence>
<name>A0AC34FUN3_9BILA</name>
<proteinExistence type="predicted"/>
<protein>
    <submittedName>
        <fullName evidence="2">Phospholipase A2</fullName>
    </submittedName>
</protein>
<reference evidence="2" key="1">
    <citation type="submission" date="2022-11" db="UniProtKB">
        <authorList>
            <consortium name="WormBaseParasite"/>
        </authorList>
    </citation>
    <scope>IDENTIFICATION</scope>
</reference>
<dbReference type="WBParaSite" id="ES5_v2.g21106.t1">
    <property type="protein sequence ID" value="ES5_v2.g21106.t1"/>
    <property type="gene ID" value="ES5_v2.g21106"/>
</dbReference>
<sequence length="503" mass="56702">MNNLFGLVKKASEFAPTAVQLYQSAQFNFQKKSSDGTHTLIVDAVYTELKKVSENKFKYFNIYKSNDGSFKIVFEMARKQVYSTADEKEAYFVAQRLENLKEIGEEIVKSSLNLNKFIEIALEHQNWTDFQCACALGCIGYVSKMLQKEQNQNDHLMSVTADTGELPFHLAITNKQMDVANLLFGRAVDKEVIESVKILATKLDEKGFRRMMTSGFQPLHKPIQNALKKEVADIIITKNCKFIEIKNEINETPLFACIRNGDLAMVLHLIALGANTEEKDADGRNVLEAAFAHEKIIFVKLFHSLGFSIDKDALKSKCKVPASMWSELDRILKELQTKNNPVIVSPIMEQMQNILVEEVLKPTSPKGLRVLSLDGGGIRGIMSVIILKELENRLQQKLGNSEVLIAQFFNFIGGTSTGAIIALALAKGKSAFEILKLYIRFRDKVFFGKRPYDSGRLEEFLKQELGETTTLEQISKFTGLKVMVTTTKADIMPPQLVLLRNYD</sequence>
<accession>A0AC34FUN3</accession>
<evidence type="ECO:0000313" key="1">
    <source>
        <dbReference type="Proteomes" id="UP000887579"/>
    </source>
</evidence>
<dbReference type="Proteomes" id="UP000887579">
    <property type="component" value="Unplaced"/>
</dbReference>
<organism evidence="1 2">
    <name type="scientific">Panagrolaimus sp. ES5</name>
    <dbReference type="NCBI Taxonomy" id="591445"/>
    <lineage>
        <taxon>Eukaryota</taxon>
        <taxon>Metazoa</taxon>
        <taxon>Ecdysozoa</taxon>
        <taxon>Nematoda</taxon>
        <taxon>Chromadorea</taxon>
        <taxon>Rhabditida</taxon>
        <taxon>Tylenchina</taxon>
        <taxon>Panagrolaimomorpha</taxon>
        <taxon>Panagrolaimoidea</taxon>
        <taxon>Panagrolaimidae</taxon>
        <taxon>Panagrolaimus</taxon>
    </lineage>
</organism>